<proteinExistence type="predicted"/>
<feature type="transmembrane region" description="Helical" evidence="1">
    <location>
        <begin position="99"/>
        <end position="118"/>
    </location>
</feature>
<keyword evidence="1" id="KW-0472">Membrane</keyword>
<feature type="transmembrane region" description="Helical" evidence="1">
    <location>
        <begin position="60"/>
        <end position="83"/>
    </location>
</feature>
<gene>
    <name evidence="3" type="ORF">EDS130_LOCUS43479</name>
</gene>
<evidence type="ECO:0000313" key="3">
    <source>
        <dbReference type="EMBL" id="CAF1514674.1"/>
    </source>
</evidence>
<feature type="transmembrane region" description="Helical" evidence="1">
    <location>
        <begin position="177"/>
        <end position="198"/>
    </location>
</feature>
<keyword evidence="1" id="KW-0812">Transmembrane</keyword>
<organism evidence="3 4">
    <name type="scientific">Adineta ricciae</name>
    <name type="common">Rotifer</name>
    <dbReference type="NCBI Taxonomy" id="249248"/>
    <lineage>
        <taxon>Eukaryota</taxon>
        <taxon>Metazoa</taxon>
        <taxon>Spiralia</taxon>
        <taxon>Gnathifera</taxon>
        <taxon>Rotifera</taxon>
        <taxon>Eurotatoria</taxon>
        <taxon>Bdelloidea</taxon>
        <taxon>Adinetida</taxon>
        <taxon>Adinetidae</taxon>
        <taxon>Adineta</taxon>
    </lineage>
</organism>
<name>A0A815U6Y3_ADIRI</name>
<keyword evidence="2" id="KW-0732">Signal</keyword>
<dbReference type="OrthoDB" id="9990906at2759"/>
<comment type="caution">
    <text evidence="3">The sequence shown here is derived from an EMBL/GenBank/DDBJ whole genome shotgun (WGS) entry which is preliminary data.</text>
</comment>
<dbReference type="EMBL" id="CAJNOJ010000722">
    <property type="protein sequence ID" value="CAF1514674.1"/>
    <property type="molecule type" value="Genomic_DNA"/>
</dbReference>
<reference evidence="3" key="1">
    <citation type="submission" date="2021-02" db="EMBL/GenBank/DDBJ databases">
        <authorList>
            <person name="Nowell W R."/>
        </authorList>
    </citation>
    <scope>NUCLEOTIDE SEQUENCE</scope>
</reference>
<keyword evidence="1" id="KW-1133">Transmembrane helix</keyword>
<dbReference type="Proteomes" id="UP000663852">
    <property type="component" value="Unassembled WGS sequence"/>
</dbReference>
<sequence length="237" mass="27635">MPLQSHMQLSTTLNLLTLFVLCRSTFRKRSRPTHDPLYAYNSSDRFSWSIRMECRWLSKCYSWIFINLFVFSGIISVGGYIVADSPLRPMISTFQTVHLWIYDLIPSGLILSFNFLSIHHLHKLRRTTTITNSKIRHQPITITLIISGFTFVMTRTPASLNYGFLYPTLSKTYWGRYIIDAFNLLLYTCPVLSFPIYFMTFSEFRHQLINFVTRRPVTTRIAGDAPVQVVQVRGQNK</sequence>
<feature type="signal peptide" evidence="2">
    <location>
        <begin position="1"/>
        <end position="22"/>
    </location>
</feature>
<accession>A0A815U6Y3</accession>
<evidence type="ECO:0000256" key="2">
    <source>
        <dbReference type="SAM" id="SignalP"/>
    </source>
</evidence>
<feature type="transmembrane region" description="Helical" evidence="1">
    <location>
        <begin position="139"/>
        <end position="157"/>
    </location>
</feature>
<feature type="chain" id="PRO_5032948159" evidence="2">
    <location>
        <begin position="23"/>
        <end position="237"/>
    </location>
</feature>
<protein>
    <submittedName>
        <fullName evidence="3">Uncharacterized protein</fullName>
    </submittedName>
</protein>
<evidence type="ECO:0000256" key="1">
    <source>
        <dbReference type="SAM" id="Phobius"/>
    </source>
</evidence>
<dbReference type="Gene3D" id="1.20.1070.10">
    <property type="entry name" value="Rhodopsin 7-helix transmembrane proteins"/>
    <property type="match status" value="1"/>
</dbReference>
<evidence type="ECO:0000313" key="4">
    <source>
        <dbReference type="Proteomes" id="UP000663852"/>
    </source>
</evidence>
<dbReference type="AlphaFoldDB" id="A0A815U6Y3"/>